<evidence type="ECO:0000256" key="3">
    <source>
        <dbReference type="ARBA" id="ARBA00023242"/>
    </source>
</evidence>
<feature type="domain" description="Zn(2)-C6 fungal-type" evidence="5">
    <location>
        <begin position="10"/>
        <end position="42"/>
    </location>
</feature>
<gene>
    <name evidence="6" type="ORF">EJ05DRAFT_290489</name>
</gene>
<dbReference type="Pfam" id="PF00172">
    <property type="entry name" value="Zn_clus"/>
    <property type="match status" value="1"/>
</dbReference>
<dbReference type="PANTHER" id="PTHR31001">
    <property type="entry name" value="UNCHARACTERIZED TRANSCRIPTIONAL REGULATORY PROTEIN"/>
    <property type="match status" value="1"/>
</dbReference>
<dbReference type="Proteomes" id="UP000799437">
    <property type="component" value="Unassembled WGS sequence"/>
</dbReference>
<dbReference type="EMBL" id="ML996568">
    <property type="protein sequence ID" value="KAF2760604.1"/>
    <property type="molecule type" value="Genomic_DNA"/>
</dbReference>
<keyword evidence="7" id="KW-1185">Reference proteome</keyword>
<dbReference type="SMART" id="SM00066">
    <property type="entry name" value="GAL4"/>
    <property type="match status" value="1"/>
</dbReference>
<dbReference type="GO" id="GO:0006351">
    <property type="term" value="P:DNA-templated transcription"/>
    <property type="evidence" value="ECO:0007669"/>
    <property type="project" value="InterPro"/>
</dbReference>
<dbReference type="InterPro" id="IPR007219">
    <property type="entry name" value="XnlR_reg_dom"/>
</dbReference>
<dbReference type="GO" id="GO:0008270">
    <property type="term" value="F:zinc ion binding"/>
    <property type="evidence" value="ECO:0007669"/>
    <property type="project" value="InterPro"/>
</dbReference>
<evidence type="ECO:0000256" key="1">
    <source>
        <dbReference type="ARBA" id="ARBA00004123"/>
    </source>
</evidence>
<dbReference type="CDD" id="cd12148">
    <property type="entry name" value="fungal_TF_MHR"/>
    <property type="match status" value="1"/>
</dbReference>
<dbReference type="SUPFAM" id="SSF57701">
    <property type="entry name" value="Zn2/Cys6 DNA-binding domain"/>
    <property type="match status" value="1"/>
</dbReference>
<dbReference type="InterPro" id="IPR050613">
    <property type="entry name" value="Sec_Metabolite_Reg"/>
</dbReference>
<organism evidence="6 7">
    <name type="scientific">Pseudovirgaria hyperparasitica</name>
    <dbReference type="NCBI Taxonomy" id="470096"/>
    <lineage>
        <taxon>Eukaryota</taxon>
        <taxon>Fungi</taxon>
        <taxon>Dikarya</taxon>
        <taxon>Ascomycota</taxon>
        <taxon>Pezizomycotina</taxon>
        <taxon>Dothideomycetes</taxon>
        <taxon>Dothideomycetes incertae sedis</taxon>
        <taxon>Acrospermales</taxon>
        <taxon>Acrospermaceae</taxon>
        <taxon>Pseudovirgaria</taxon>
    </lineage>
</organism>
<name>A0A6A6WEZ7_9PEZI</name>
<keyword evidence="2" id="KW-0479">Metal-binding</keyword>
<sequence>MIRRNGMPSSCEPCRRSKISCDHTHPICQKCERRGRARVCFYHPAPMSRSKNTRRSPSLNQAEQQSQSSVPGRGVNNSHAVGLWTTVSDDTNASSTEAPLRGIAKHGTLSESKLNVLEALWPFGRIEKMIRKYFDVAIGTVIPAPLILNALPEMRKHIEEWDATGRSLVEVFTEISENTAVPFVISKNLKAADFHLQYTKCNLRWEFIGVLYSIAGLAKLITPTTPIDDSWKFDESMLDHSNTCVSICREIGAENEIMLWLFHTNCQLISSIHGDSSPGLWRRFGDATSDVFALGIHKNHDDEKVPFFISEIRKCLHCYFYRADKDLATFLGRPPRIPRHYCDIRMPLNLSPDDYLLEGPMLEAALARLDADGWNMVIPIS</sequence>
<dbReference type="AlphaFoldDB" id="A0A6A6WEZ7"/>
<dbReference type="SMART" id="SM00906">
    <property type="entry name" value="Fungal_trans"/>
    <property type="match status" value="1"/>
</dbReference>
<feature type="compositionally biased region" description="Polar residues" evidence="4">
    <location>
        <begin position="55"/>
        <end position="75"/>
    </location>
</feature>
<comment type="subcellular location">
    <subcellularLocation>
        <location evidence="1">Nucleus</location>
    </subcellularLocation>
</comment>
<evidence type="ECO:0000313" key="6">
    <source>
        <dbReference type="EMBL" id="KAF2760604.1"/>
    </source>
</evidence>
<dbReference type="GO" id="GO:0000981">
    <property type="term" value="F:DNA-binding transcription factor activity, RNA polymerase II-specific"/>
    <property type="evidence" value="ECO:0007669"/>
    <property type="project" value="InterPro"/>
</dbReference>
<dbReference type="PROSITE" id="PS00463">
    <property type="entry name" value="ZN2_CY6_FUNGAL_1"/>
    <property type="match status" value="1"/>
</dbReference>
<dbReference type="InterPro" id="IPR001138">
    <property type="entry name" value="Zn2Cys6_DnaBD"/>
</dbReference>
<evidence type="ECO:0000256" key="2">
    <source>
        <dbReference type="ARBA" id="ARBA00022723"/>
    </source>
</evidence>
<dbReference type="CDD" id="cd00067">
    <property type="entry name" value="GAL4"/>
    <property type="match status" value="1"/>
</dbReference>
<dbReference type="Gene3D" id="4.10.240.10">
    <property type="entry name" value="Zn(2)-C6 fungal-type DNA-binding domain"/>
    <property type="match status" value="1"/>
</dbReference>
<protein>
    <recommendedName>
        <fullName evidence="5">Zn(2)-C6 fungal-type domain-containing protein</fullName>
    </recommendedName>
</protein>
<dbReference type="InterPro" id="IPR036864">
    <property type="entry name" value="Zn2-C6_fun-type_DNA-bd_sf"/>
</dbReference>
<proteinExistence type="predicted"/>
<dbReference type="GO" id="GO:0005634">
    <property type="term" value="C:nucleus"/>
    <property type="evidence" value="ECO:0007669"/>
    <property type="project" value="UniProtKB-SubCell"/>
</dbReference>
<dbReference type="OrthoDB" id="4898680at2759"/>
<keyword evidence="3" id="KW-0539">Nucleus</keyword>
<evidence type="ECO:0000259" key="5">
    <source>
        <dbReference type="PROSITE" id="PS50048"/>
    </source>
</evidence>
<dbReference type="GeneID" id="54481574"/>
<dbReference type="PROSITE" id="PS50048">
    <property type="entry name" value="ZN2_CY6_FUNGAL_2"/>
    <property type="match status" value="1"/>
</dbReference>
<dbReference type="GO" id="GO:0003677">
    <property type="term" value="F:DNA binding"/>
    <property type="evidence" value="ECO:0007669"/>
    <property type="project" value="InterPro"/>
</dbReference>
<evidence type="ECO:0000313" key="7">
    <source>
        <dbReference type="Proteomes" id="UP000799437"/>
    </source>
</evidence>
<dbReference type="RefSeq" id="XP_033603055.1">
    <property type="nucleotide sequence ID" value="XM_033740520.1"/>
</dbReference>
<reference evidence="6" key="1">
    <citation type="journal article" date="2020" name="Stud. Mycol.">
        <title>101 Dothideomycetes genomes: a test case for predicting lifestyles and emergence of pathogens.</title>
        <authorList>
            <person name="Haridas S."/>
            <person name="Albert R."/>
            <person name="Binder M."/>
            <person name="Bloem J."/>
            <person name="Labutti K."/>
            <person name="Salamov A."/>
            <person name="Andreopoulos B."/>
            <person name="Baker S."/>
            <person name="Barry K."/>
            <person name="Bills G."/>
            <person name="Bluhm B."/>
            <person name="Cannon C."/>
            <person name="Castanera R."/>
            <person name="Culley D."/>
            <person name="Daum C."/>
            <person name="Ezra D."/>
            <person name="Gonzalez J."/>
            <person name="Henrissat B."/>
            <person name="Kuo A."/>
            <person name="Liang C."/>
            <person name="Lipzen A."/>
            <person name="Lutzoni F."/>
            <person name="Magnuson J."/>
            <person name="Mondo S."/>
            <person name="Nolan M."/>
            <person name="Ohm R."/>
            <person name="Pangilinan J."/>
            <person name="Park H.-J."/>
            <person name="Ramirez L."/>
            <person name="Alfaro M."/>
            <person name="Sun H."/>
            <person name="Tritt A."/>
            <person name="Yoshinaga Y."/>
            <person name="Zwiers L.-H."/>
            <person name="Turgeon B."/>
            <person name="Goodwin S."/>
            <person name="Spatafora J."/>
            <person name="Crous P."/>
            <person name="Grigoriev I."/>
        </authorList>
    </citation>
    <scope>NUCLEOTIDE SEQUENCE</scope>
    <source>
        <strain evidence="6">CBS 121739</strain>
    </source>
</reference>
<accession>A0A6A6WEZ7</accession>
<dbReference type="PANTHER" id="PTHR31001:SF40">
    <property type="entry name" value="ZN(II)2CYS6 TRANSCRIPTION FACTOR (EUROFUNG)"/>
    <property type="match status" value="1"/>
</dbReference>
<feature type="region of interest" description="Disordered" evidence="4">
    <location>
        <begin position="46"/>
        <end position="75"/>
    </location>
</feature>
<evidence type="ECO:0000256" key="4">
    <source>
        <dbReference type="SAM" id="MobiDB-lite"/>
    </source>
</evidence>